<dbReference type="Proteomes" id="UP001054252">
    <property type="component" value="Unassembled WGS sequence"/>
</dbReference>
<proteinExistence type="predicted"/>
<name>A0AAV5M468_9ROSI</name>
<organism evidence="1 2">
    <name type="scientific">Rubroshorea leprosula</name>
    <dbReference type="NCBI Taxonomy" id="152421"/>
    <lineage>
        <taxon>Eukaryota</taxon>
        <taxon>Viridiplantae</taxon>
        <taxon>Streptophyta</taxon>
        <taxon>Embryophyta</taxon>
        <taxon>Tracheophyta</taxon>
        <taxon>Spermatophyta</taxon>
        <taxon>Magnoliopsida</taxon>
        <taxon>eudicotyledons</taxon>
        <taxon>Gunneridae</taxon>
        <taxon>Pentapetalae</taxon>
        <taxon>rosids</taxon>
        <taxon>malvids</taxon>
        <taxon>Malvales</taxon>
        <taxon>Dipterocarpaceae</taxon>
        <taxon>Rubroshorea</taxon>
    </lineage>
</organism>
<comment type="caution">
    <text evidence="1">The sequence shown here is derived from an EMBL/GenBank/DDBJ whole genome shotgun (WGS) entry which is preliminary data.</text>
</comment>
<dbReference type="AlphaFoldDB" id="A0AAV5M468"/>
<evidence type="ECO:0000313" key="1">
    <source>
        <dbReference type="EMBL" id="GKV44310.1"/>
    </source>
</evidence>
<sequence length="97" mass="10248">MVVGSTRELNTRLIHAAKNAKRISEFAAAVVILLAASNSFFGKKALLKDLEVLPLWLRGLESFGAVATVEIELKLDANIGADIMAGVGGVTRARDGV</sequence>
<accession>A0AAV5M468</accession>
<reference evidence="1 2" key="1">
    <citation type="journal article" date="2021" name="Commun. Biol.">
        <title>The genome of Shorea leprosula (Dipterocarpaceae) highlights the ecological relevance of drought in aseasonal tropical rainforests.</title>
        <authorList>
            <person name="Ng K.K.S."/>
            <person name="Kobayashi M.J."/>
            <person name="Fawcett J.A."/>
            <person name="Hatakeyama M."/>
            <person name="Paape T."/>
            <person name="Ng C.H."/>
            <person name="Ang C.C."/>
            <person name="Tnah L.H."/>
            <person name="Lee C.T."/>
            <person name="Nishiyama T."/>
            <person name="Sese J."/>
            <person name="O'Brien M.J."/>
            <person name="Copetti D."/>
            <person name="Mohd Noor M.I."/>
            <person name="Ong R.C."/>
            <person name="Putra M."/>
            <person name="Sireger I.Z."/>
            <person name="Indrioko S."/>
            <person name="Kosugi Y."/>
            <person name="Izuno A."/>
            <person name="Isagi Y."/>
            <person name="Lee S.L."/>
            <person name="Shimizu K.K."/>
        </authorList>
    </citation>
    <scope>NUCLEOTIDE SEQUENCE [LARGE SCALE GENOMIC DNA]</scope>
    <source>
        <strain evidence="1">214</strain>
    </source>
</reference>
<dbReference type="EMBL" id="BPVZ01000179">
    <property type="protein sequence ID" value="GKV44310.1"/>
    <property type="molecule type" value="Genomic_DNA"/>
</dbReference>
<evidence type="ECO:0000313" key="2">
    <source>
        <dbReference type="Proteomes" id="UP001054252"/>
    </source>
</evidence>
<keyword evidence="2" id="KW-1185">Reference proteome</keyword>
<gene>
    <name evidence="1" type="ORF">SLEP1_g51502</name>
</gene>
<protein>
    <submittedName>
        <fullName evidence="1">Uncharacterized protein</fullName>
    </submittedName>
</protein>